<keyword evidence="9" id="KW-1185">Reference proteome</keyword>
<evidence type="ECO:0000256" key="3">
    <source>
        <dbReference type="ARBA" id="ARBA00022989"/>
    </source>
</evidence>
<evidence type="ECO:0000256" key="5">
    <source>
        <dbReference type="SAM" id="MobiDB-lite"/>
    </source>
</evidence>
<evidence type="ECO:0000256" key="6">
    <source>
        <dbReference type="SAM" id="Phobius"/>
    </source>
</evidence>
<feature type="transmembrane region" description="Helical" evidence="6">
    <location>
        <begin position="45"/>
        <end position="64"/>
    </location>
</feature>
<gene>
    <name evidence="8" type="ORF">HF995_12865</name>
</gene>
<feature type="compositionally biased region" description="Low complexity" evidence="5">
    <location>
        <begin position="10"/>
        <end position="36"/>
    </location>
</feature>
<evidence type="ECO:0000313" key="9">
    <source>
        <dbReference type="Proteomes" id="UP000774283"/>
    </source>
</evidence>
<name>A0A9X5FL72_9MICO</name>
<evidence type="ECO:0000256" key="2">
    <source>
        <dbReference type="ARBA" id="ARBA00022692"/>
    </source>
</evidence>
<dbReference type="RefSeq" id="WP_168448219.1">
    <property type="nucleotide sequence ID" value="NZ_JAAXOW010000005.1"/>
</dbReference>
<organism evidence="8 9">
    <name type="scientific">Sanguibacter hominis ATCC BAA-789</name>
    <dbReference type="NCBI Taxonomy" id="1312740"/>
    <lineage>
        <taxon>Bacteria</taxon>
        <taxon>Bacillati</taxon>
        <taxon>Actinomycetota</taxon>
        <taxon>Actinomycetes</taxon>
        <taxon>Micrococcales</taxon>
        <taxon>Sanguibacteraceae</taxon>
        <taxon>Sanguibacter</taxon>
    </lineage>
</organism>
<protein>
    <submittedName>
        <fullName evidence="8">TM2 domain-containing protein</fullName>
    </submittedName>
</protein>
<dbReference type="InterPro" id="IPR007829">
    <property type="entry name" value="TM2"/>
</dbReference>
<keyword evidence="3 6" id="KW-1133">Transmembrane helix</keyword>
<keyword evidence="2 6" id="KW-0812">Transmembrane</keyword>
<evidence type="ECO:0000259" key="7">
    <source>
        <dbReference type="Pfam" id="PF05154"/>
    </source>
</evidence>
<feature type="region of interest" description="Disordered" evidence="5">
    <location>
        <begin position="1"/>
        <end position="39"/>
    </location>
</feature>
<feature type="transmembrane region" description="Helical" evidence="6">
    <location>
        <begin position="71"/>
        <end position="90"/>
    </location>
</feature>
<dbReference type="GO" id="GO:0016020">
    <property type="term" value="C:membrane"/>
    <property type="evidence" value="ECO:0007669"/>
    <property type="project" value="UniProtKB-SubCell"/>
</dbReference>
<accession>A0A9X5FL72</accession>
<reference evidence="8 9" key="1">
    <citation type="submission" date="2020-04" db="EMBL/GenBank/DDBJ databases">
        <title>MicrobeNet Type strains.</title>
        <authorList>
            <person name="Nicholson A.C."/>
        </authorList>
    </citation>
    <scope>NUCLEOTIDE SEQUENCE [LARGE SCALE GENOMIC DNA]</scope>
    <source>
        <strain evidence="8 9">ATCC BAA-789</strain>
    </source>
</reference>
<dbReference type="Proteomes" id="UP000774283">
    <property type="component" value="Unassembled WGS sequence"/>
</dbReference>
<evidence type="ECO:0000256" key="4">
    <source>
        <dbReference type="ARBA" id="ARBA00023136"/>
    </source>
</evidence>
<evidence type="ECO:0000313" key="8">
    <source>
        <dbReference type="EMBL" id="NKX94148.1"/>
    </source>
</evidence>
<dbReference type="EMBL" id="JAAXOW010000005">
    <property type="protein sequence ID" value="NKX94148.1"/>
    <property type="molecule type" value="Genomic_DNA"/>
</dbReference>
<comment type="subcellular location">
    <subcellularLocation>
        <location evidence="1">Membrane</location>
        <topology evidence="1">Multi-pass membrane protein</topology>
    </subcellularLocation>
</comment>
<dbReference type="AlphaFoldDB" id="A0A9X5FL72"/>
<feature type="domain" description="TM2" evidence="7">
    <location>
        <begin position="41"/>
        <end position="93"/>
    </location>
</feature>
<comment type="caution">
    <text evidence="8">The sequence shown here is derived from an EMBL/GenBank/DDBJ whole genome shotgun (WGS) entry which is preliminary data.</text>
</comment>
<evidence type="ECO:0000256" key="1">
    <source>
        <dbReference type="ARBA" id="ARBA00004141"/>
    </source>
</evidence>
<dbReference type="Pfam" id="PF05154">
    <property type="entry name" value="TM2"/>
    <property type="match status" value="1"/>
</dbReference>
<sequence>MSEHTPNPEQQQPYQQQPYQQQPYQQYPQQPYQQPYSDPNAKSRIVAGLLGIFLGSIGIHRFYLGYTKIGVIQIIASVLTFGLAGIWGFVEGILYLVSKEGTYSVDAEGRPLTS</sequence>
<proteinExistence type="predicted"/>
<keyword evidence="4 6" id="KW-0472">Membrane</keyword>